<proteinExistence type="inferred from homology"/>
<reference evidence="8" key="2">
    <citation type="journal article" date="2013" name="PLoS Genet.">
        <title>Comparative genome structure, secondary metabolite, and effector coding capacity across Cochliobolus pathogens.</title>
        <authorList>
            <person name="Condon B.J."/>
            <person name="Leng Y."/>
            <person name="Wu D."/>
            <person name="Bushley K.E."/>
            <person name="Ohm R.A."/>
            <person name="Otillar R."/>
            <person name="Martin J."/>
            <person name="Schackwitz W."/>
            <person name="Grimwood J."/>
            <person name="MohdZainudin N."/>
            <person name="Xue C."/>
            <person name="Wang R."/>
            <person name="Manning V.A."/>
            <person name="Dhillon B."/>
            <person name="Tu Z.J."/>
            <person name="Steffenson B.J."/>
            <person name="Salamov A."/>
            <person name="Sun H."/>
            <person name="Lowry S."/>
            <person name="LaButti K."/>
            <person name="Han J."/>
            <person name="Copeland A."/>
            <person name="Lindquist E."/>
            <person name="Barry K."/>
            <person name="Schmutz J."/>
            <person name="Baker S.E."/>
            <person name="Ciuffetti L.M."/>
            <person name="Grigoriev I.V."/>
            <person name="Zhong S."/>
            <person name="Turgeon B.G."/>
        </authorList>
    </citation>
    <scope>NUCLEOTIDE SEQUENCE [LARGE SCALE GENOMIC DNA]</scope>
    <source>
        <strain evidence="8">ND90Pr / ATCC 201652</strain>
    </source>
</reference>
<evidence type="ECO:0000256" key="4">
    <source>
        <dbReference type="ARBA" id="ARBA00022807"/>
    </source>
</evidence>
<evidence type="ECO:0000259" key="6">
    <source>
        <dbReference type="PROSITE" id="PS50600"/>
    </source>
</evidence>
<gene>
    <name evidence="7" type="ORF">COCSADRAFT_122362</name>
</gene>
<dbReference type="GO" id="GO:0008234">
    <property type="term" value="F:cysteine-type peptidase activity"/>
    <property type="evidence" value="ECO:0007669"/>
    <property type="project" value="UniProtKB-KW"/>
</dbReference>
<keyword evidence="3" id="KW-0378">Hydrolase</keyword>
<dbReference type="RefSeq" id="XP_007702392.1">
    <property type="nucleotide sequence ID" value="XM_007704202.1"/>
</dbReference>
<dbReference type="PANTHER" id="PTHR46468:SF1">
    <property type="entry name" value="SENTRIN-SPECIFIC PROTEASE 8"/>
    <property type="match status" value="1"/>
</dbReference>
<dbReference type="eggNOG" id="KOG3246">
    <property type="taxonomic scope" value="Eukaryota"/>
</dbReference>
<name>M2SYQ7_COCSN</name>
<dbReference type="KEGG" id="bsc:COCSADRAFT_122362"/>
<dbReference type="Pfam" id="PF02902">
    <property type="entry name" value="Peptidase_C48"/>
    <property type="match status" value="1"/>
</dbReference>
<dbReference type="EMBL" id="KB445647">
    <property type="protein sequence ID" value="EMD62066.1"/>
    <property type="molecule type" value="Genomic_DNA"/>
</dbReference>
<feature type="region of interest" description="Disordered" evidence="5">
    <location>
        <begin position="231"/>
        <end position="274"/>
    </location>
</feature>
<protein>
    <recommendedName>
        <fullName evidence="6">Ubiquitin-like protease family profile domain-containing protein</fullName>
    </recommendedName>
</protein>
<dbReference type="PANTHER" id="PTHR46468">
    <property type="entry name" value="SENTRIN-SPECIFIC PROTEASE 8"/>
    <property type="match status" value="1"/>
</dbReference>
<keyword evidence="8" id="KW-1185">Reference proteome</keyword>
<dbReference type="GO" id="GO:0006508">
    <property type="term" value="P:proteolysis"/>
    <property type="evidence" value="ECO:0007669"/>
    <property type="project" value="UniProtKB-KW"/>
</dbReference>
<evidence type="ECO:0000313" key="8">
    <source>
        <dbReference type="Proteomes" id="UP000016934"/>
    </source>
</evidence>
<dbReference type="OrthoDB" id="5065855at2759"/>
<accession>M2SYQ7</accession>
<reference evidence="7 8" key="1">
    <citation type="journal article" date="2012" name="PLoS Pathog.">
        <title>Diverse lifestyles and strategies of plant pathogenesis encoded in the genomes of eighteen Dothideomycetes fungi.</title>
        <authorList>
            <person name="Ohm R.A."/>
            <person name="Feau N."/>
            <person name="Henrissat B."/>
            <person name="Schoch C.L."/>
            <person name="Horwitz B.A."/>
            <person name="Barry K.W."/>
            <person name="Condon B.J."/>
            <person name="Copeland A.C."/>
            <person name="Dhillon B."/>
            <person name="Glaser F."/>
            <person name="Hesse C.N."/>
            <person name="Kosti I."/>
            <person name="LaButti K."/>
            <person name="Lindquist E.A."/>
            <person name="Lucas S."/>
            <person name="Salamov A.A."/>
            <person name="Bradshaw R.E."/>
            <person name="Ciuffetti L."/>
            <person name="Hamelin R.C."/>
            <person name="Kema G.H.J."/>
            <person name="Lawrence C."/>
            <person name="Scott J.A."/>
            <person name="Spatafora J.W."/>
            <person name="Turgeon B.G."/>
            <person name="de Wit P.J.G.M."/>
            <person name="Zhong S."/>
            <person name="Goodwin S.B."/>
            <person name="Grigoriev I.V."/>
        </authorList>
    </citation>
    <scope>NUCLEOTIDE SEQUENCE [LARGE SCALE GENOMIC DNA]</scope>
    <source>
        <strain evidence="8">ND90Pr / ATCC 201652</strain>
    </source>
</reference>
<dbReference type="STRING" id="665912.M2SYQ7"/>
<feature type="compositionally biased region" description="Polar residues" evidence="5">
    <location>
        <begin position="243"/>
        <end position="254"/>
    </location>
</feature>
<dbReference type="Gene3D" id="3.40.395.10">
    <property type="entry name" value="Adenoviral Proteinase, Chain A"/>
    <property type="match status" value="1"/>
</dbReference>
<evidence type="ECO:0000256" key="1">
    <source>
        <dbReference type="ARBA" id="ARBA00005234"/>
    </source>
</evidence>
<keyword evidence="2" id="KW-0645">Protease</keyword>
<dbReference type="HOGENOM" id="CLU_043678_1_2_1"/>
<keyword evidence="4" id="KW-0788">Thiol protease</keyword>
<sequence>MHGSFSRIKDKARRRLGDPSPDEAYLSYYDVRVTRADLDSIKTNDWLTDNAIAFWQEYLEREELINYPKASIVLLRPSMSYMLMQAAEPLALKEALPNFSHTTHVFLPINDNVDVTQAEGGSHWSLLLVSIIDGVSFHYDSMSQANEREARSTTMKLEQLLGKRLRFIPMGDSPQQENGSDCGVFVCVLMRHLLLKRLLRADASTKVSMSMRDAHINAKDGRKTMLKVIEERRDEGKRRRSGSHSPFRNPSAHSKSPPRIGEEQSQSQSQSQER</sequence>
<dbReference type="OMA" id="GFYFEYL"/>
<dbReference type="GO" id="GO:0019784">
    <property type="term" value="F:deNEDDylase activity"/>
    <property type="evidence" value="ECO:0007669"/>
    <property type="project" value="InterPro"/>
</dbReference>
<organism evidence="7 8">
    <name type="scientific">Cochliobolus sativus (strain ND90Pr / ATCC 201652)</name>
    <name type="common">Common root rot and spot blotch fungus</name>
    <name type="synonym">Bipolaris sorokiniana</name>
    <dbReference type="NCBI Taxonomy" id="665912"/>
    <lineage>
        <taxon>Eukaryota</taxon>
        <taxon>Fungi</taxon>
        <taxon>Dikarya</taxon>
        <taxon>Ascomycota</taxon>
        <taxon>Pezizomycotina</taxon>
        <taxon>Dothideomycetes</taxon>
        <taxon>Pleosporomycetidae</taxon>
        <taxon>Pleosporales</taxon>
        <taxon>Pleosporineae</taxon>
        <taxon>Pleosporaceae</taxon>
        <taxon>Bipolaris</taxon>
    </lineage>
</organism>
<evidence type="ECO:0000256" key="5">
    <source>
        <dbReference type="SAM" id="MobiDB-lite"/>
    </source>
</evidence>
<dbReference type="Proteomes" id="UP000016934">
    <property type="component" value="Unassembled WGS sequence"/>
</dbReference>
<feature type="compositionally biased region" description="Low complexity" evidence="5">
    <location>
        <begin position="263"/>
        <end position="274"/>
    </location>
</feature>
<dbReference type="SUPFAM" id="SSF54001">
    <property type="entry name" value="Cysteine proteinases"/>
    <property type="match status" value="1"/>
</dbReference>
<dbReference type="FunFam" id="3.40.395.10:FF:000008">
    <property type="entry name" value="Ulp1 protease family protein"/>
    <property type="match status" value="1"/>
</dbReference>
<dbReference type="InterPro" id="IPR003653">
    <property type="entry name" value="Peptidase_C48_C"/>
</dbReference>
<dbReference type="AlphaFoldDB" id="M2SYQ7"/>
<evidence type="ECO:0000313" key="7">
    <source>
        <dbReference type="EMBL" id="EMD62066.1"/>
    </source>
</evidence>
<evidence type="ECO:0000256" key="3">
    <source>
        <dbReference type="ARBA" id="ARBA00022801"/>
    </source>
</evidence>
<dbReference type="InterPro" id="IPR044613">
    <property type="entry name" value="Nep1/2-like"/>
</dbReference>
<dbReference type="GO" id="GO:0000338">
    <property type="term" value="P:protein deneddylation"/>
    <property type="evidence" value="ECO:0007669"/>
    <property type="project" value="UniProtKB-ARBA"/>
</dbReference>
<dbReference type="PROSITE" id="PS50600">
    <property type="entry name" value="ULP_PROTEASE"/>
    <property type="match status" value="1"/>
</dbReference>
<comment type="similarity">
    <text evidence="1">Belongs to the peptidase C48 family.</text>
</comment>
<evidence type="ECO:0000256" key="2">
    <source>
        <dbReference type="ARBA" id="ARBA00022670"/>
    </source>
</evidence>
<dbReference type="InterPro" id="IPR038765">
    <property type="entry name" value="Papain-like_cys_pep_sf"/>
</dbReference>
<dbReference type="GeneID" id="19130518"/>
<feature type="domain" description="Ubiquitin-like protease family profile" evidence="6">
    <location>
        <begin position="31"/>
        <end position="193"/>
    </location>
</feature>